<feature type="domain" description="LSO1/LSO2" evidence="3">
    <location>
        <begin position="34"/>
        <end position="82"/>
    </location>
</feature>
<organism evidence="4 5">
    <name type="scientific">Endocarpon pusillum</name>
    <dbReference type="NCBI Taxonomy" id="364733"/>
    <lineage>
        <taxon>Eukaryota</taxon>
        <taxon>Fungi</taxon>
        <taxon>Dikarya</taxon>
        <taxon>Ascomycota</taxon>
        <taxon>Pezizomycotina</taxon>
        <taxon>Eurotiomycetes</taxon>
        <taxon>Chaetothyriomycetidae</taxon>
        <taxon>Verrucariales</taxon>
        <taxon>Verrucariaceae</taxon>
        <taxon>Endocarpon</taxon>
    </lineage>
</organism>
<feature type="transmembrane region" description="Helical" evidence="2">
    <location>
        <begin position="6"/>
        <end position="26"/>
    </location>
</feature>
<comment type="caution">
    <text evidence="4">The sequence shown here is derived from an EMBL/GenBank/DDBJ whole genome shotgun (WGS) entry which is preliminary data.</text>
</comment>
<feature type="region of interest" description="Disordered" evidence="1">
    <location>
        <begin position="50"/>
        <end position="96"/>
    </location>
</feature>
<evidence type="ECO:0000313" key="5">
    <source>
        <dbReference type="Proteomes" id="UP000606974"/>
    </source>
</evidence>
<evidence type="ECO:0000256" key="2">
    <source>
        <dbReference type="SAM" id="Phobius"/>
    </source>
</evidence>
<keyword evidence="2" id="KW-0812">Transmembrane</keyword>
<dbReference type="Proteomes" id="UP000606974">
    <property type="component" value="Unassembled WGS sequence"/>
</dbReference>
<evidence type="ECO:0000256" key="1">
    <source>
        <dbReference type="SAM" id="MobiDB-lite"/>
    </source>
</evidence>
<protein>
    <recommendedName>
        <fullName evidence="3">LSO1/LSO2 domain-containing protein</fullName>
    </recommendedName>
</protein>
<dbReference type="Pfam" id="PF22048">
    <property type="entry name" value="LSO1_2-like"/>
    <property type="match status" value="1"/>
</dbReference>
<evidence type="ECO:0000313" key="4">
    <source>
        <dbReference type="EMBL" id="KAF7511680.1"/>
    </source>
</evidence>
<dbReference type="InterPro" id="IPR054413">
    <property type="entry name" value="LSO1/2"/>
</dbReference>
<accession>A0A8H7AM27</accession>
<gene>
    <name evidence="4" type="ORF">GJ744_003843</name>
</gene>
<sequence length="96" mass="10738">MRPYSIHPYIRIFIIVHISTYLVVMAGKKGGENTKKVAGNAKKAEVAAQKQAAEEARAAAAETQEWSKGAKGNAKKKPKPRRKPWRPKRRRNAMPS</sequence>
<proteinExistence type="predicted"/>
<keyword evidence="2" id="KW-1133">Transmembrane helix</keyword>
<reference evidence="4" key="1">
    <citation type="submission" date="2020-02" db="EMBL/GenBank/DDBJ databases">
        <authorList>
            <person name="Palmer J.M."/>
        </authorList>
    </citation>
    <scope>NUCLEOTIDE SEQUENCE</scope>
    <source>
        <strain evidence="4">EPUS1.4</strain>
        <tissue evidence="4">Thallus</tissue>
    </source>
</reference>
<keyword evidence="5" id="KW-1185">Reference proteome</keyword>
<dbReference type="AlphaFoldDB" id="A0A8H7AM27"/>
<dbReference type="EMBL" id="JAACFV010000018">
    <property type="protein sequence ID" value="KAF7511680.1"/>
    <property type="molecule type" value="Genomic_DNA"/>
</dbReference>
<evidence type="ECO:0000259" key="3">
    <source>
        <dbReference type="Pfam" id="PF22048"/>
    </source>
</evidence>
<keyword evidence="2" id="KW-0472">Membrane</keyword>
<feature type="compositionally biased region" description="Basic residues" evidence="1">
    <location>
        <begin position="73"/>
        <end position="96"/>
    </location>
</feature>
<name>A0A8H7AM27_9EURO</name>